<protein>
    <recommendedName>
        <fullName evidence="7 9">Uroporphyrinogen-III synthase</fullName>
        <ecNumber evidence="3 9">4.2.1.75</ecNumber>
    </recommendedName>
</protein>
<comment type="similarity">
    <text evidence="2 9">Belongs to the uroporphyrinogen-III synthase family.</text>
</comment>
<keyword evidence="5 9" id="KW-0627">Porphyrin biosynthesis</keyword>
<evidence type="ECO:0000256" key="9">
    <source>
        <dbReference type="RuleBase" id="RU366031"/>
    </source>
</evidence>
<gene>
    <name evidence="11" type="ORF">J9317_14130</name>
</gene>
<dbReference type="Gene3D" id="3.40.50.10090">
    <property type="match status" value="2"/>
</dbReference>
<comment type="catalytic activity">
    <reaction evidence="8 9">
        <text>hydroxymethylbilane = uroporphyrinogen III + H2O</text>
        <dbReference type="Rhea" id="RHEA:18965"/>
        <dbReference type="ChEBI" id="CHEBI:15377"/>
        <dbReference type="ChEBI" id="CHEBI:57308"/>
        <dbReference type="ChEBI" id="CHEBI:57845"/>
        <dbReference type="EC" id="4.2.1.75"/>
    </reaction>
</comment>
<comment type="caution">
    <text evidence="11">The sequence shown here is derived from an EMBL/GenBank/DDBJ whole genome shotgun (WGS) entry which is preliminary data.</text>
</comment>
<evidence type="ECO:0000256" key="2">
    <source>
        <dbReference type="ARBA" id="ARBA00008133"/>
    </source>
</evidence>
<dbReference type="Proteomes" id="UP000682403">
    <property type="component" value="Unassembled WGS sequence"/>
</dbReference>
<dbReference type="CDD" id="cd06578">
    <property type="entry name" value="HemD"/>
    <property type="match status" value="1"/>
</dbReference>
<dbReference type="PANTHER" id="PTHR38042:SF1">
    <property type="entry name" value="UROPORPHYRINOGEN-III SYNTHASE, CHLOROPLASTIC"/>
    <property type="match status" value="1"/>
</dbReference>
<dbReference type="RefSeq" id="WP_211559630.1">
    <property type="nucleotide sequence ID" value="NZ_JAGVRK010000001.1"/>
</dbReference>
<dbReference type="PANTHER" id="PTHR38042">
    <property type="entry name" value="UROPORPHYRINOGEN-III SYNTHASE, CHLOROPLASTIC"/>
    <property type="match status" value="1"/>
</dbReference>
<evidence type="ECO:0000256" key="7">
    <source>
        <dbReference type="ARBA" id="ARBA00040167"/>
    </source>
</evidence>
<dbReference type="Pfam" id="PF02602">
    <property type="entry name" value="HEM4"/>
    <property type="match status" value="1"/>
</dbReference>
<evidence type="ECO:0000256" key="1">
    <source>
        <dbReference type="ARBA" id="ARBA00004772"/>
    </source>
</evidence>
<keyword evidence="12" id="KW-1185">Reference proteome</keyword>
<dbReference type="InterPro" id="IPR036108">
    <property type="entry name" value="4pyrrol_syn_uPrphyn_synt_sf"/>
</dbReference>
<proteinExistence type="inferred from homology"/>
<evidence type="ECO:0000313" key="11">
    <source>
        <dbReference type="EMBL" id="MBS2969907.1"/>
    </source>
</evidence>
<sequence>MNKEKPLSGKKILITREKNQAASFARLIEEKGGLPFVIPLIAFDAADDETQILNELSRLHTYQWIIFTSVNGVRFFDYFMKMGRFPLPQNIRIGAVGKKTARSLEAIGMKTSIVPKVFSGEMLAEEMAQTAASGDRVLIIRGSLSNRAVFTRMKEKGIEAAELILYKNQSVSGHSGELSRLLETGNIDYATFTSPSIVRSYMQRTEGLNAREPVFVCIGDVTAETLKDYGYDGLIASPFTIEGMVERIIAHVHEEES</sequence>
<dbReference type="InterPro" id="IPR039793">
    <property type="entry name" value="UROS/Hem4"/>
</dbReference>
<dbReference type="SUPFAM" id="SSF69618">
    <property type="entry name" value="HemD-like"/>
    <property type="match status" value="1"/>
</dbReference>
<evidence type="ECO:0000313" key="12">
    <source>
        <dbReference type="Proteomes" id="UP000682403"/>
    </source>
</evidence>
<accession>A0ABS5LGT3</accession>
<evidence type="ECO:0000259" key="10">
    <source>
        <dbReference type="Pfam" id="PF02602"/>
    </source>
</evidence>
<evidence type="ECO:0000256" key="4">
    <source>
        <dbReference type="ARBA" id="ARBA00023239"/>
    </source>
</evidence>
<dbReference type="InterPro" id="IPR003754">
    <property type="entry name" value="4pyrrol_synth_uPrphyn_synth"/>
</dbReference>
<evidence type="ECO:0000256" key="6">
    <source>
        <dbReference type="ARBA" id="ARBA00037589"/>
    </source>
</evidence>
<comment type="pathway">
    <text evidence="1 9">Porphyrin-containing compound metabolism; protoporphyrin-IX biosynthesis; coproporphyrinogen-III from 5-aminolevulinate: step 3/4.</text>
</comment>
<organism evidence="11 12">
    <name type="scientific">Metabacillus flavus</name>
    <dbReference type="NCBI Taxonomy" id="2823519"/>
    <lineage>
        <taxon>Bacteria</taxon>
        <taxon>Bacillati</taxon>
        <taxon>Bacillota</taxon>
        <taxon>Bacilli</taxon>
        <taxon>Bacillales</taxon>
        <taxon>Bacillaceae</taxon>
        <taxon>Metabacillus</taxon>
    </lineage>
</organism>
<feature type="domain" description="Tetrapyrrole biosynthesis uroporphyrinogen III synthase" evidence="10">
    <location>
        <begin position="23"/>
        <end position="246"/>
    </location>
</feature>
<reference evidence="11 12" key="1">
    <citation type="submission" date="2021-04" db="EMBL/GenBank/DDBJ databases">
        <title>Metabacillus sp. strain KIGAM252 whole genome sequence.</title>
        <authorList>
            <person name="Seo M.-J."/>
            <person name="Cho E.-S."/>
            <person name="Hwang C.Y."/>
            <person name="Yoon D.J."/>
        </authorList>
    </citation>
    <scope>NUCLEOTIDE SEQUENCE [LARGE SCALE GENOMIC DNA]</scope>
    <source>
        <strain evidence="11 12">KIGAM252</strain>
    </source>
</reference>
<name>A0ABS5LGT3_9BACI</name>
<dbReference type="EC" id="4.2.1.75" evidence="3 9"/>
<evidence type="ECO:0000256" key="8">
    <source>
        <dbReference type="ARBA" id="ARBA00048617"/>
    </source>
</evidence>
<evidence type="ECO:0000256" key="3">
    <source>
        <dbReference type="ARBA" id="ARBA00013109"/>
    </source>
</evidence>
<comment type="function">
    <text evidence="6 9">Catalyzes cyclization of the linear tetrapyrrole, hydroxymethylbilane, to the macrocyclic uroporphyrinogen III.</text>
</comment>
<dbReference type="EMBL" id="JAGVRK010000001">
    <property type="protein sequence ID" value="MBS2969907.1"/>
    <property type="molecule type" value="Genomic_DNA"/>
</dbReference>
<keyword evidence="4 9" id="KW-0456">Lyase</keyword>
<evidence type="ECO:0000256" key="5">
    <source>
        <dbReference type="ARBA" id="ARBA00023244"/>
    </source>
</evidence>